<comment type="caution">
    <text evidence="2">The sequence shown here is derived from an EMBL/GenBank/DDBJ whole genome shotgun (WGS) entry which is preliminary data.</text>
</comment>
<dbReference type="AlphaFoldDB" id="A0AAP1WEG0"/>
<protein>
    <submittedName>
        <fullName evidence="2">DUF4365 domain-containing protein</fullName>
    </submittedName>
</protein>
<evidence type="ECO:0000313" key="3">
    <source>
        <dbReference type="Proteomes" id="UP000640866"/>
    </source>
</evidence>
<name>A0AAP1WEG0_ECOLX</name>
<accession>A0AAP1WEG0</accession>
<dbReference type="Proteomes" id="UP000640866">
    <property type="component" value="Unassembled WGS sequence"/>
</dbReference>
<dbReference type="Pfam" id="PF14280">
    <property type="entry name" value="DUF4365"/>
    <property type="match status" value="1"/>
</dbReference>
<reference evidence="2" key="1">
    <citation type="submission" date="2020-09" db="EMBL/GenBank/DDBJ databases">
        <title>Emerging polyconal dissemination of OXA-244-producing E. coli in France.</title>
        <authorList>
            <person name="Emeraud C."/>
            <person name="Girlich D."/>
            <person name="Bonnin R.A."/>
            <person name="Jousset A.B."/>
            <person name="Naas T."/>
            <person name="Dortet L."/>
        </authorList>
    </citation>
    <scope>NUCLEOTIDE SEQUENCE</scope>
    <source>
        <strain evidence="2">225E3</strain>
    </source>
</reference>
<proteinExistence type="predicted"/>
<organism evidence="2 3">
    <name type="scientific">Escherichia coli</name>
    <dbReference type="NCBI Taxonomy" id="562"/>
    <lineage>
        <taxon>Bacteria</taxon>
        <taxon>Pseudomonadati</taxon>
        <taxon>Pseudomonadota</taxon>
        <taxon>Gammaproteobacteria</taxon>
        <taxon>Enterobacterales</taxon>
        <taxon>Enterobacteriaceae</taxon>
        <taxon>Escherichia</taxon>
    </lineage>
</organism>
<sequence length="234" mass="27749">MIDKFPKYQKEAQLGELGVNIVKSVINENFGWIFKRNHQEMDFGIDGFIEIVRDDGAVTGKMLAVQIKCGASFFSEENRWGYVYRGENKHFNYLSNCPIPVLVLLCKPEKKEVFWECFDPIKIERTKKSWKINIPKRQLIDSKDEILALLPEEVDYYSEFEMFWCVNKIFNENIDITRLIIPKEDVLRFDFDFVISVFKRLKVTKEFAYSQQGKVEILFWGMMMTPESCLKYLR</sequence>
<feature type="domain" description="DUF4365" evidence="1">
    <location>
        <begin position="16"/>
        <end position="143"/>
    </location>
</feature>
<dbReference type="EMBL" id="JACZOI010000473">
    <property type="protein sequence ID" value="MBE0981037.1"/>
    <property type="molecule type" value="Genomic_DNA"/>
</dbReference>
<dbReference type="RefSeq" id="WP_060624742.1">
    <property type="nucleotide sequence ID" value="NZ_CAMPTM010000016.1"/>
</dbReference>
<evidence type="ECO:0000313" key="2">
    <source>
        <dbReference type="EMBL" id="MBE0981037.1"/>
    </source>
</evidence>
<gene>
    <name evidence="2" type="ORF">IH772_28270</name>
</gene>
<dbReference type="InterPro" id="IPR025375">
    <property type="entry name" value="DUF4365"/>
</dbReference>
<evidence type="ECO:0000259" key="1">
    <source>
        <dbReference type="Pfam" id="PF14280"/>
    </source>
</evidence>